<keyword evidence="3" id="KW-0472">Membrane</keyword>
<evidence type="ECO:0000313" key="7">
    <source>
        <dbReference type="Proteomes" id="UP000887565"/>
    </source>
</evidence>
<comment type="pathway">
    <text evidence="3">Glycan biosynthesis; glycogen metabolism.</text>
</comment>
<proteinExistence type="inferred from homology"/>
<dbReference type="PANTHER" id="PTHR10749">
    <property type="entry name" value="PHOSPHORYLASE B KINASE REGULATORY SUBUNIT"/>
    <property type="match status" value="1"/>
</dbReference>
<keyword evidence="7" id="KW-1185">Reference proteome</keyword>
<comment type="subcellular location">
    <subcellularLocation>
        <location evidence="3">Cell membrane</location>
        <topology evidence="3">Lipid-anchor</topology>
        <orientation evidence="3">Cytoplasmic side</orientation>
    </subcellularLocation>
</comment>
<comment type="function">
    <text evidence="3">Phosphorylase b kinase catalyzes the phosphorylation of serine in certain substrates, including troponin I.</text>
</comment>
<keyword evidence="2 3" id="KW-0449">Lipoprotein</keyword>
<evidence type="ECO:0000256" key="4">
    <source>
        <dbReference type="SAM" id="MobiDB-lite"/>
    </source>
</evidence>
<evidence type="ECO:0000256" key="3">
    <source>
        <dbReference type="RuleBase" id="RU364123"/>
    </source>
</evidence>
<keyword evidence="1 3" id="KW-0119">Carbohydrate metabolism</keyword>
<evidence type="ECO:0000259" key="5">
    <source>
        <dbReference type="Pfam" id="PF00723"/>
    </source>
</evidence>
<dbReference type="PANTHER" id="PTHR10749:SF7">
    <property type="entry name" value="PHOSPHORYLASE B KINASE REGULATORY SUBUNIT ALPHA-RELATED"/>
    <property type="match status" value="1"/>
</dbReference>
<dbReference type="Pfam" id="PF00723">
    <property type="entry name" value="Glyco_hydro_15"/>
    <property type="match status" value="1"/>
</dbReference>
<protein>
    <recommendedName>
        <fullName evidence="3">Phosphorylase b kinase regulatory subunit</fullName>
    </recommendedName>
</protein>
<name>A0A915JED9_ROMCU</name>
<reference evidence="8" key="1">
    <citation type="submission" date="2022-11" db="UniProtKB">
        <authorList>
            <consortium name="WormBaseParasite"/>
        </authorList>
    </citation>
    <scope>IDENTIFICATION</scope>
</reference>
<keyword evidence="3" id="KW-1003">Cell membrane</keyword>
<keyword evidence="2 3" id="KW-0636">Prenylation</keyword>
<dbReference type="InterPro" id="IPR008734">
    <property type="entry name" value="PHK_A/B_su"/>
</dbReference>
<dbReference type="Pfam" id="PF19292">
    <property type="entry name" value="KPBB_C"/>
    <property type="match status" value="2"/>
</dbReference>
<feature type="domain" description="Phosphorylase b kinase regulatory subunit alpha/beta C-terminal" evidence="6">
    <location>
        <begin position="327"/>
        <end position="370"/>
    </location>
</feature>
<evidence type="ECO:0000256" key="2">
    <source>
        <dbReference type="PIRSR" id="PIRSR608734-50"/>
    </source>
</evidence>
<dbReference type="GO" id="GO:0005886">
    <property type="term" value="C:plasma membrane"/>
    <property type="evidence" value="ECO:0007669"/>
    <property type="project" value="UniProtKB-SubCell"/>
</dbReference>
<dbReference type="InterPro" id="IPR045583">
    <property type="entry name" value="KPBA/B_C"/>
</dbReference>
<keyword evidence="3" id="KW-0321">Glycogen metabolism</keyword>
<sequence>MQLMTRRNNTIDEKDETSRKEKLQVVDEIQKVSKKYTKKDNKVKSHRKYVEKQKIRVQKTHDLGLEGVDCSELVEMLYETDNLEEQADILHYLWLQKGPHWDTVLGGKIGTPVRGLVEELYQKACNAQIWWLVRHSAGLLGKKVDDAAKAVTDLLVRQKQVTVGMPAFREETIAFPLSAFELQKLVKNAFGDDDTSVEILVYLGMFVRTEPRLFSEMIRLRIGLILQVMTSELALIGEEASNHLLNLTPYEMKTLLHHVLSGREFGEVDPESHEVITHTERTKAERTGALQLRKALTRHKISMAGQDGFQLPTATAIQTPDDDHKSTTSAGTSESQSSFGQWLRRRRIDGALNRVPADFYPKIWAILRRIEMTSNEIKFALCVESVLNRIAEPEYRQLMVEALMVLTLLASNPTITEHNQLNIPNCIYVEYIVHEANNIFLDDQKRLKGDATACCAREPPQPCAAIADICNFFYDSPPSGCYGTLTYMCRAVAHLLSAGRTDDCAIN</sequence>
<evidence type="ECO:0000256" key="1">
    <source>
        <dbReference type="ARBA" id="ARBA00023277"/>
    </source>
</evidence>
<dbReference type="GO" id="GO:0005977">
    <property type="term" value="P:glycogen metabolic process"/>
    <property type="evidence" value="ECO:0007669"/>
    <property type="project" value="UniProtKB-KW"/>
</dbReference>
<feature type="compositionally biased region" description="Polar residues" evidence="4">
    <location>
        <begin position="327"/>
        <end position="338"/>
    </location>
</feature>
<dbReference type="GO" id="GO:0005516">
    <property type="term" value="F:calmodulin binding"/>
    <property type="evidence" value="ECO:0007669"/>
    <property type="project" value="UniProtKB-KW"/>
</dbReference>
<comment type="PTM">
    <text evidence="2">Although the final Cys may be farnesylated, the terminal tripeptide is probably not removed, and the C-terminus is not methylated.</text>
</comment>
<feature type="domain" description="GH15-like" evidence="5">
    <location>
        <begin position="113"/>
        <end position="223"/>
    </location>
</feature>
<dbReference type="AlphaFoldDB" id="A0A915JED9"/>
<dbReference type="Proteomes" id="UP000887565">
    <property type="component" value="Unplaced"/>
</dbReference>
<feature type="lipid moiety-binding region" description="S-farnesyl cysteine" evidence="2">
    <location>
        <position position="504"/>
    </location>
</feature>
<feature type="region of interest" description="Disordered" evidence="4">
    <location>
        <begin position="316"/>
        <end position="338"/>
    </location>
</feature>
<keyword evidence="3" id="KW-0112">Calmodulin-binding</keyword>
<organism evidence="7 8">
    <name type="scientific">Romanomermis culicivorax</name>
    <name type="common">Nematode worm</name>
    <dbReference type="NCBI Taxonomy" id="13658"/>
    <lineage>
        <taxon>Eukaryota</taxon>
        <taxon>Metazoa</taxon>
        <taxon>Ecdysozoa</taxon>
        <taxon>Nematoda</taxon>
        <taxon>Enoplea</taxon>
        <taxon>Dorylaimia</taxon>
        <taxon>Mermithida</taxon>
        <taxon>Mermithoidea</taxon>
        <taxon>Mermithidae</taxon>
        <taxon>Romanomermis</taxon>
    </lineage>
</organism>
<evidence type="ECO:0000259" key="6">
    <source>
        <dbReference type="Pfam" id="PF19292"/>
    </source>
</evidence>
<feature type="domain" description="Phosphorylase b kinase regulatory subunit alpha/beta C-terminal" evidence="6">
    <location>
        <begin position="371"/>
        <end position="499"/>
    </location>
</feature>
<evidence type="ECO:0000313" key="8">
    <source>
        <dbReference type="WBParaSite" id="nRc.2.0.1.t24175-RA"/>
    </source>
</evidence>
<comment type="similarity">
    <text evidence="3">Belongs to the phosphorylase b kinase regulatory chain family.</text>
</comment>
<dbReference type="InterPro" id="IPR011613">
    <property type="entry name" value="GH15-like"/>
</dbReference>
<dbReference type="GO" id="GO:0005964">
    <property type="term" value="C:phosphorylase kinase complex"/>
    <property type="evidence" value="ECO:0007669"/>
    <property type="project" value="TreeGrafter"/>
</dbReference>
<accession>A0A915JED9</accession>
<dbReference type="OMA" id="HEANNIF"/>
<dbReference type="WBParaSite" id="nRc.2.0.1.t24175-RA">
    <property type="protein sequence ID" value="nRc.2.0.1.t24175-RA"/>
    <property type="gene ID" value="nRc.2.0.1.g24175"/>
</dbReference>